<accession>A0A1Q6DWQ7</accession>
<dbReference type="GO" id="GO:0043571">
    <property type="term" value="P:maintenance of CRISPR repeat elements"/>
    <property type="evidence" value="ECO:0007669"/>
    <property type="project" value="UniProtKB-UniRule"/>
</dbReference>
<dbReference type="NCBIfam" id="TIGR01573">
    <property type="entry name" value="cas2"/>
    <property type="match status" value="1"/>
</dbReference>
<evidence type="ECO:0000256" key="8">
    <source>
        <dbReference type="HAMAP-Rule" id="MF_01471"/>
    </source>
</evidence>
<evidence type="ECO:0000313" key="9">
    <source>
        <dbReference type="EMBL" id="OKY78799.1"/>
    </source>
</evidence>
<dbReference type="GO" id="GO:0046872">
    <property type="term" value="F:metal ion binding"/>
    <property type="evidence" value="ECO:0007669"/>
    <property type="project" value="UniProtKB-UniRule"/>
</dbReference>
<keyword evidence="3 8" id="KW-0479">Metal-binding</keyword>
<dbReference type="GO" id="GO:0004521">
    <property type="term" value="F:RNA endonuclease activity"/>
    <property type="evidence" value="ECO:0007669"/>
    <property type="project" value="InterPro"/>
</dbReference>
<dbReference type="Pfam" id="PF09827">
    <property type="entry name" value="CRISPR_Cas2"/>
    <property type="match status" value="1"/>
</dbReference>
<dbReference type="GO" id="GO:0016787">
    <property type="term" value="F:hydrolase activity"/>
    <property type="evidence" value="ECO:0007669"/>
    <property type="project" value="UniProtKB-KW"/>
</dbReference>
<dbReference type="EMBL" id="MSDW01000001">
    <property type="protein sequence ID" value="OKY78799.1"/>
    <property type="molecule type" value="Genomic_DNA"/>
</dbReference>
<dbReference type="Gene3D" id="3.30.70.240">
    <property type="match status" value="1"/>
</dbReference>
<dbReference type="STRING" id="1903181.BTN85_1302"/>
<keyword evidence="2 8" id="KW-0540">Nuclease</keyword>
<organism evidence="9 10">
    <name type="scientific">Methanohalarchaeum thermophilum</name>
    <dbReference type="NCBI Taxonomy" id="1903181"/>
    <lineage>
        <taxon>Archaea</taxon>
        <taxon>Methanobacteriati</taxon>
        <taxon>Methanobacteriota</taxon>
        <taxon>Methanonatronarchaeia</taxon>
        <taxon>Methanonatronarchaeales</taxon>
        <taxon>Methanonatronarchaeaceae</taxon>
        <taxon>Candidatus Methanohalarchaeum</taxon>
    </lineage>
</organism>
<feature type="binding site" evidence="8">
    <location>
        <position position="12"/>
    </location>
    <ligand>
        <name>Mg(2+)</name>
        <dbReference type="ChEBI" id="CHEBI:18420"/>
        <note>catalytic</note>
    </ligand>
</feature>
<dbReference type="InterPro" id="IPR021127">
    <property type="entry name" value="CRISPR_associated_Cas2"/>
</dbReference>
<gene>
    <name evidence="8" type="primary">cas2</name>
    <name evidence="9" type="ORF">BTN85_1302</name>
</gene>
<dbReference type="PANTHER" id="PTHR34405">
    <property type="entry name" value="CRISPR-ASSOCIATED ENDORIBONUCLEASE CAS2"/>
    <property type="match status" value="1"/>
</dbReference>
<dbReference type="CDD" id="cd09725">
    <property type="entry name" value="Cas2_I_II_III"/>
    <property type="match status" value="1"/>
</dbReference>
<reference evidence="9" key="1">
    <citation type="submission" date="2016-12" db="EMBL/GenBank/DDBJ databases">
        <title>Discovery of methanogenic haloarchaea.</title>
        <authorList>
            <person name="Sorokin D.Y."/>
            <person name="Makarova K.S."/>
            <person name="Abbas B."/>
            <person name="Ferrer M."/>
            <person name="Golyshin P.N."/>
        </authorList>
    </citation>
    <scope>NUCLEOTIDE SEQUENCE [LARGE SCALE GENOMIC DNA]</scope>
    <source>
        <strain evidence="9">HMET1</strain>
    </source>
</reference>
<dbReference type="GO" id="GO:0051607">
    <property type="term" value="P:defense response to virus"/>
    <property type="evidence" value="ECO:0007669"/>
    <property type="project" value="UniProtKB-UniRule"/>
</dbReference>
<name>A0A1Q6DWQ7_METT1</name>
<evidence type="ECO:0000256" key="6">
    <source>
        <dbReference type="ARBA" id="ARBA00022842"/>
    </source>
</evidence>
<comment type="cofactor">
    <cofactor evidence="1 8">
        <name>Mg(2+)</name>
        <dbReference type="ChEBI" id="CHEBI:18420"/>
    </cofactor>
</comment>
<keyword evidence="10" id="KW-1185">Reference proteome</keyword>
<protein>
    <recommendedName>
        <fullName evidence="8">CRISPR-associated endoribonuclease Cas2</fullName>
        <ecNumber evidence="8">3.1.-.-</ecNumber>
    </recommendedName>
</protein>
<dbReference type="EC" id="3.1.-.-" evidence="8"/>
<dbReference type="Proteomes" id="UP000185744">
    <property type="component" value="Unassembled WGS sequence"/>
</dbReference>
<dbReference type="InParanoid" id="A0A1Q6DWQ7"/>
<evidence type="ECO:0000256" key="5">
    <source>
        <dbReference type="ARBA" id="ARBA00022801"/>
    </source>
</evidence>
<comment type="caution">
    <text evidence="9">The sequence shown here is derived from an EMBL/GenBank/DDBJ whole genome shotgun (WGS) entry which is preliminary data.</text>
</comment>
<keyword evidence="4 8" id="KW-0255">Endonuclease</keyword>
<comment type="subunit">
    <text evidence="8">Homodimer, forms a heterotetramer with a Cas1 homodimer.</text>
</comment>
<sequence>MSETEHLAIAYDISDDKNRRKVYKTLRKYGAWKQYSVFELEVTKTERVKLEDELQKHLETGDKIRIYSLCKKCADNIKDLGEDTSGKSSNII</sequence>
<keyword evidence="7 8" id="KW-0051">Antiviral defense</keyword>
<evidence type="ECO:0000256" key="3">
    <source>
        <dbReference type="ARBA" id="ARBA00022723"/>
    </source>
</evidence>
<dbReference type="InterPro" id="IPR019199">
    <property type="entry name" value="Virulence_VapD/CRISPR_Cas2"/>
</dbReference>
<dbReference type="AlphaFoldDB" id="A0A1Q6DWQ7"/>
<proteinExistence type="inferred from homology"/>
<evidence type="ECO:0000256" key="1">
    <source>
        <dbReference type="ARBA" id="ARBA00001946"/>
    </source>
</evidence>
<comment type="similarity">
    <text evidence="8">Belongs to the CRISPR-associated endoribonuclease Cas2 protein family.</text>
</comment>
<evidence type="ECO:0000256" key="2">
    <source>
        <dbReference type="ARBA" id="ARBA00022722"/>
    </source>
</evidence>
<comment type="function">
    <text evidence="8">CRISPR (clustered regularly interspaced short palindromic repeat), is an adaptive immune system that provides protection against mobile genetic elements (viruses, transposable elements and conjugative plasmids). CRISPR clusters contain sequences complementary to antecedent mobile elements and target invading nucleic acids. CRISPR clusters are transcribed and processed into CRISPR RNA (crRNA). Functions as a ssRNA-specific endoribonuclease. Involved in the integration of spacer DNA into the CRISPR cassette.</text>
</comment>
<dbReference type="HAMAP" id="MF_01471">
    <property type="entry name" value="Cas2"/>
    <property type="match status" value="1"/>
</dbReference>
<evidence type="ECO:0000256" key="4">
    <source>
        <dbReference type="ARBA" id="ARBA00022759"/>
    </source>
</evidence>
<keyword evidence="5 8" id="KW-0378">Hydrolase</keyword>
<dbReference type="PANTHER" id="PTHR34405:SF3">
    <property type="entry name" value="CRISPR-ASSOCIATED ENDORIBONUCLEASE CAS2 3"/>
    <property type="match status" value="1"/>
</dbReference>
<keyword evidence="6 8" id="KW-0460">Magnesium</keyword>
<evidence type="ECO:0000256" key="7">
    <source>
        <dbReference type="ARBA" id="ARBA00023118"/>
    </source>
</evidence>
<dbReference type="SUPFAM" id="SSF143430">
    <property type="entry name" value="TTP0101/SSO1404-like"/>
    <property type="match status" value="1"/>
</dbReference>
<evidence type="ECO:0000313" key="10">
    <source>
        <dbReference type="Proteomes" id="UP000185744"/>
    </source>
</evidence>